<dbReference type="InterPro" id="IPR027806">
    <property type="entry name" value="HARBI1_dom"/>
</dbReference>
<keyword evidence="9" id="KW-0378">Hydrolase</keyword>
<dbReference type="EMBL" id="GBHO01011518">
    <property type="protein sequence ID" value="JAG32086.1"/>
    <property type="molecule type" value="Transcribed_RNA"/>
</dbReference>
<comment type="subcellular location">
    <subcellularLocation>
        <location evidence="3">Cytoplasm</location>
    </subcellularLocation>
    <subcellularLocation>
        <location evidence="2">Nucleus</location>
    </subcellularLocation>
</comment>
<protein>
    <recommendedName>
        <fullName evidence="5">Putative nuclease HARBI1</fullName>
    </recommendedName>
    <alternativeName>
        <fullName evidence="11">Harbinger transposase-derived nuclease</fullName>
    </alternativeName>
</protein>
<comment type="function">
    <text evidence="12">Transposase-derived protein that may have nuclease activity. Does not have transposase activity.</text>
</comment>
<evidence type="ECO:0000256" key="11">
    <source>
        <dbReference type="ARBA" id="ARBA00030126"/>
    </source>
</evidence>
<sequence length="190" mass="21288">MAAVVHFINEDNETTAPLFRSLRDRSNPFALANPVFLRIFRLNKEAALFVIERVSPHLNPGERNTKISSMTAILGTLHFLGHGSYQRSVGLNAYSAMSQSAFSRYLHSVLNAMIQSLNDWISFPQSEVERNALKEGFRAKGMPHVIGAVDGTHVAIVKPNIREESYINRKGYHSLNVQIVCDAQLRIINV</sequence>
<dbReference type="AlphaFoldDB" id="A0A0A9YKE6"/>
<evidence type="ECO:0000256" key="12">
    <source>
        <dbReference type="ARBA" id="ARBA00045850"/>
    </source>
</evidence>
<dbReference type="PANTHER" id="PTHR22930">
    <property type="match status" value="1"/>
</dbReference>
<accession>A0A0A9YKE6</accession>
<dbReference type="GO" id="GO:0046872">
    <property type="term" value="F:metal ion binding"/>
    <property type="evidence" value="ECO:0007669"/>
    <property type="project" value="UniProtKB-KW"/>
</dbReference>
<dbReference type="InterPro" id="IPR026103">
    <property type="entry name" value="HARBI1_animal"/>
</dbReference>
<evidence type="ECO:0000256" key="2">
    <source>
        <dbReference type="ARBA" id="ARBA00004123"/>
    </source>
</evidence>
<evidence type="ECO:0000256" key="5">
    <source>
        <dbReference type="ARBA" id="ARBA00015519"/>
    </source>
</evidence>
<evidence type="ECO:0000256" key="4">
    <source>
        <dbReference type="ARBA" id="ARBA00006958"/>
    </source>
</evidence>
<keyword evidence="6" id="KW-0963">Cytoplasm</keyword>
<evidence type="ECO:0000256" key="1">
    <source>
        <dbReference type="ARBA" id="ARBA00001968"/>
    </source>
</evidence>
<evidence type="ECO:0000256" key="9">
    <source>
        <dbReference type="ARBA" id="ARBA00022801"/>
    </source>
</evidence>
<name>A0A0A9YKE6_LYGHE</name>
<evidence type="ECO:0000313" key="14">
    <source>
        <dbReference type="EMBL" id="JAG32086.1"/>
    </source>
</evidence>
<evidence type="ECO:0000256" key="3">
    <source>
        <dbReference type="ARBA" id="ARBA00004496"/>
    </source>
</evidence>
<comment type="cofactor">
    <cofactor evidence="1">
        <name>a divalent metal cation</name>
        <dbReference type="ChEBI" id="CHEBI:60240"/>
    </cofactor>
</comment>
<dbReference type="PRINTS" id="PR02086">
    <property type="entry name" value="PUTNUCHARBI1"/>
</dbReference>
<evidence type="ECO:0000259" key="13">
    <source>
        <dbReference type="Pfam" id="PF13359"/>
    </source>
</evidence>
<proteinExistence type="inferred from homology"/>
<organism evidence="14">
    <name type="scientific">Lygus hesperus</name>
    <name type="common">Western plant bug</name>
    <dbReference type="NCBI Taxonomy" id="30085"/>
    <lineage>
        <taxon>Eukaryota</taxon>
        <taxon>Metazoa</taxon>
        <taxon>Ecdysozoa</taxon>
        <taxon>Arthropoda</taxon>
        <taxon>Hexapoda</taxon>
        <taxon>Insecta</taxon>
        <taxon>Pterygota</taxon>
        <taxon>Neoptera</taxon>
        <taxon>Paraneoptera</taxon>
        <taxon>Hemiptera</taxon>
        <taxon>Heteroptera</taxon>
        <taxon>Panheteroptera</taxon>
        <taxon>Cimicomorpha</taxon>
        <taxon>Miridae</taxon>
        <taxon>Mirini</taxon>
        <taxon>Lygus</taxon>
    </lineage>
</organism>
<reference evidence="14" key="2">
    <citation type="submission" date="2014-07" db="EMBL/GenBank/DDBJ databases">
        <authorList>
            <person name="Hull J."/>
        </authorList>
    </citation>
    <scope>NUCLEOTIDE SEQUENCE</scope>
</reference>
<dbReference type="GO" id="GO:0004518">
    <property type="term" value="F:nuclease activity"/>
    <property type="evidence" value="ECO:0007669"/>
    <property type="project" value="UniProtKB-KW"/>
</dbReference>
<keyword evidence="7" id="KW-0540">Nuclease</keyword>
<comment type="similarity">
    <text evidence="4">Belongs to the HARBI1 family.</text>
</comment>
<evidence type="ECO:0000256" key="10">
    <source>
        <dbReference type="ARBA" id="ARBA00023242"/>
    </source>
</evidence>
<evidence type="ECO:0000256" key="8">
    <source>
        <dbReference type="ARBA" id="ARBA00022723"/>
    </source>
</evidence>
<feature type="domain" description="DDE Tnp4" evidence="13">
    <location>
        <begin position="149"/>
        <end position="190"/>
    </location>
</feature>
<keyword evidence="10" id="KW-0539">Nucleus</keyword>
<evidence type="ECO:0000256" key="6">
    <source>
        <dbReference type="ARBA" id="ARBA00022490"/>
    </source>
</evidence>
<dbReference type="InterPro" id="IPR045249">
    <property type="entry name" value="HARBI1-like"/>
</dbReference>
<dbReference type="GO" id="GO:0005737">
    <property type="term" value="C:cytoplasm"/>
    <property type="evidence" value="ECO:0007669"/>
    <property type="project" value="UniProtKB-SubCell"/>
</dbReference>
<reference evidence="14" key="1">
    <citation type="journal article" date="2014" name="PLoS ONE">
        <title>Transcriptome-Based Identification of ABC Transporters in the Western Tarnished Plant Bug Lygus hesperus.</title>
        <authorList>
            <person name="Hull J.J."/>
            <person name="Chaney K."/>
            <person name="Geib S.M."/>
            <person name="Fabrick J.A."/>
            <person name="Brent C.S."/>
            <person name="Walsh D."/>
            <person name="Lavine L.C."/>
        </authorList>
    </citation>
    <scope>NUCLEOTIDE SEQUENCE</scope>
</reference>
<dbReference type="PANTHER" id="PTHR22930:SF289">
    <property type="entry name" value="DDE TNP4 DOMAIN-CONTAINING PROTEIN-RELATED"/>
    <property type="match status" value="1"/>
</dbReference>
<feature type="non-terminal residue" evidence="14">
    <location>
        <position position="190"/>
    </location>
</feature>
<dbReference type="Pfam" id="PF13359">
    <property type="entry name" value="DDE_Tnp_4"/>
    <property type="match status" value="1"/>
</dbReference>
<keyword evidence="8" id="KW-0479">Metal-binding</keyword>
<dbReference type="GO" id="GO:0005634">
    <property type="term" value="C:nucleus"/>
    <property type="evidence" value="ECO:0007669"/>
    <property type="project" value="UniProtKB-SubCell"/>
</dbReference>
<dbReference type="GO" id="GO:0016787">
    <property type="term" value="F:hydrolase activity"/>
    <property type="evidence" value="ECO:0007669"/>
    <property type="project" value="UniProtKB-KW"/>
</dbReference>
<gene>
    <name evidence="14" type="primary">Harbi1_4</name>
    <name evidence="14" type="ORF">CM83_100145</name>
</gene>
<evidence type="ECO:0000256" key="7">
    <source>
        <dbReference type="ARBA" id="ARBA00022722"/>
    </source>
</evidence>